<dbReference type="Proteomes" id="UP000199595">
    <property type="component" value="Unassembled WGS sequence"/>
</dbReference>
<sequence length="270" mass="32075">MVINSCQSNLSIDNKSIIDKIDKLNFSETKFEFSIDENDNILDTLSIVKTKLDEKGKVLYKLKRNLFKNGNFTYQTYYRNNEDLLYQKMFGFGELLSIFETYVNNENIIEKAQMINISSKTPNDTIFMDYDYKYDTKGKKETLIITSYIDSLIGMNITKYNKNEKAEYGYIIISNDTVQKRKMIYQKGKLIESINEFKEPFRLKNITYDINENVSSETIFIKENNRLKKVKEFIYEHKEYKNREMIIINDILNDTIIRRKKLTAHNNVQN</sequence>
<gene>
    <name evidence="1" type="ORF">SAMN05444411_1443</name>
</gene>
<name>A0A1H3HLA4_9FLAO</name>
<dbReference type="AlphaFoldDB" id="A0A1H3HLA4"/>
<evidence type="ECO:0000313" key="1">
    <source>
        <dbReference type="EMBL" id="SDY16015.1"/>
    </source>
</evidence>
<evidence type="ECO:0000313" key="2">
    <source>
        <dbReference type="Proteomes" id="UP000199595"/>
    </source>
</evidence>
<accession>A0A1H3HLA4</accession>
<protein>
    <submittedName>
        <fullName evidence="1">Uncharacterized protein</fullName>
    </submittedName>
</protein>
<dbReference type="EMBL" id="FNNJ01000044">
    <property type="protein sequence ID" value="SDY16015.1"/>
    <property type="molecule type" value="Genomic_DNA"/>
</dbReference>
<proteinExistence type="predicted"/>
<organism evidence="1 2">
    <name type="scientific">Lutibacter oricola</name>
    <dbReference type="NCBI Taxonomy" id="762486"/>
    <lineage>
        <taxon>Bacteria</taxon>
        <taxon>Pseudomonadati</taxon>
        <taxon>Bacteroidota</taxon>
        <taxon>Flavobacteriia</taxon>
        <taxon>Flavobacteriales</taxon>
        <taxon>Flavobacteriaceae</taxon>
        <taxon>Lutibacter</taxon>
    </lineage>
</organism>
<dbReference type="STRING" id="762486.SAMN05444411_1443"/>
<keyword evidence="2" id="KW-1185">Reference proteome</keyword>
<reference evidence="1 2" key="1">
    <citation type="submission" date="2016-10" db="EMBL/GenBank/DDBJ databases">
        <authorList>
            <person name="de Groot N.N."/>
        </authorList>
    </citation>
    <scope>NUCLEOTIDE SEQUENCE [LARGE SCALE GENOMIC DNA]</scope>
    <source>
        <strain evidence="1 2">DSM 24956</strain>
    </source>
</reference>